<keyword evidence="12" id="KW-0902">Two-component regulatory system</keyword>
<keyword evidence="5" id="KW-0597">Phosphoprotein</keyword>
<dbReference type="Gene3D" id="3.30.565.10">
    <property type="entry name" value="Histidine kinase-like ATPase, C-terminal domain"/>
    <property type="match status" value="1"/>
</dbReference>
<feature type="domain" description="Histidine kinase" evidence="15">
    <location>
        <begin position="492"/>
        <end position="690"/>
    </location>
</feature>
<dbReference type="InterPro" id="IPR005467">
    <property type="entry name" value="His_kinase_dom"/>
</dbReference>
<evidence type="ECO:0000256" key="9">
    <source>
        <dbReference type="ARBA" id="ARBA00022777"/>
    </source>
</evidence>
<dbReference type="PANTHER" id="PTHR45528:SF1">
    <property type="entry name" value="SENSOR HISTIDINE KINASE CPXA"/>
    <property type="match status" value="1"/>
</dbReference>
<dbReference type="GO" id="GO:0000155">
    <property type="term" value="F:phosphorelay sensor kinase activity"/>
    <property type="evidence" value="ECO:0007669"/>
    <property type="project" value="InterPro"/>
</dbReference>
<evidence type="ECO:0000259" key="15">
    <source>
        <dbReference type="PROSITE" id="PS50109"/>
    </source>
</evidence>
<dbReference type="FunFam" id="1.10.287.130:FF:000001">
    <property type="entry name" value="Two-component sensor histidine kinase"/>
    <property type="match status" value="1"/>
</dbReference>
<feature type="transmembrane region" description="Helical" evidence="14">
    <location>
        <begin position="381"/>
        <end position="399"/>
    </location>
</feature>
<dbReference type="EC" id="2.7.13.3" evidence="3"/>
<evidence type="ECO:0000256" key="4">
    <source>
        <dbReference type="ARBA" id="ARBA00022475"/>
    </source>
</evidence>
<keyword evidence="9" id="KW-0418">Kinase</keyword>
<evidence type="ECO:0000256" key="14">
    <source>
        <dbReference type="SAM" id="Phobius"/>
    </source>
</evidence>
<keyword evidence="6" id="KW-0808">Transferase</keyword>
<dbReference type="RefSeq" id="WP_154459735.1">
    <property type="nucleotide sequence ID" value="NZ_VUMM01000005.1"/>
</dbReference>
<keyword evidence="17" id="KW-1185">Reference proteome</keyword>
<evidence type="ECO:0000256" key="2">
    <source>
        <dbReference type="ARBA" id="ARBA00004651"/>
    </source>
</evidence>
<feature type="transmembrane region" description="Helical" evidence="14">
    <location>
        <begin position="405"/>
        <end position="421"/>
    </location>
</feature>
<evidence type="ECO:0000256" key="7">
    <source>
        <dbReference type="ARBA" id="ARBA00022692"/>
    </source>
</evidence>
<comment type="subcellular location">
    <subcellularLocation>
        <location evidence="2">Cell membrane</location>
        <topology evidence="2">Multi-pass membrane protein</topology>
    </subcellularLocation>
</comment>
<evidence type="ECO:0000313" key="17">
    <source>
        <dbReference type="Proteomes" id="UP000470082"/>
    </source>
</evidence>
<evidence type="ECO:0000256" key="12">
    <source>
        <dbReference type="ARBA" id="ARBA00023012"/>
    </source>
</evidence>
<evidence type="ECO:0000256" key="11">
    <source>
        <dbReference type="ARBA" id="ARBA00022989"/>
    </source>
</evidence>
<proteinExistence type="predicted"/>
<evidence type="ECO:0000256" key="13">
    <source>
        <dbReference type="ARBA" id="ARBA00023136"/>
    </source>
</evidence>
<evidence type="ECO:0000256" key="5">
    <source>
        <dbReference type="ARBA" id="ARBA00022553"/>
    </source>
</evidence>
<feature type="transmembrane region" description="Helical" evidence="14">
    <location>
        <begin position="275"/>
        <end position="295"/>
    </location>
</feature>
<dbReference type="EMBL" id="VUMM01000005">
    <property type="protein sequence ID" value="MSS01268.1"/>
    <property type="molecule type" value="Genomic_DNA"/>
</dbReference>
<dbReference type="SMART" id="SM00387">
    <property type="entry name" value="HATPase_c"/>
    <property type="match status" value="1"/>
</dbReference>
<evidence type="ECO:0000313" key="16">
    <source>
        <dbReference type="EMBL" id="MSS01268.1"/>
    </source>
</evidence>
<dbReference type="GO" id="GO:0005524">
    <property type="term" value="F:ATP binding"/>
    <property type="evidence" value="ECO:0007669"/>
    <property type="project" value="UniProtKB-KW"/>
</dbReference>
<sequence>MKRKNLITLLFYSILVVASILTVCLYGTMDSYISNQKNDQFVQRCKDDIVYFLVYQAMELDPDYEPLSFDENIKDAQLIEDINNAFKLQARDYYNFIKKDDSLYYDIKDIKTEKEASNLKENLNQSDYNNFVLNRVNENGNWKVTGTYTDLETIFKDVFTDFIDNNIYDIGQYIEYEEYMPTIEYNGHPYEIYSICSLNVPENLEIHIRIPLDISANSNFFGYAMYYQEQIYFEFFSIIYMIITVLLGLIVFIMPKDDLKEIVPFKWTKHVYFEILFTLLCIMLPCAIVMTLYTAAYTASGAVFEIMKQFHIVELSGIVTAVNVLLFFVTYLLISLSWFAFKEFILHPIVYFKERTLTYKLFIWIQNKFYGISRKDFSKEYSIPILLAVFINLICMFVFSSLEGFGIICAIVYSFIIFYFAQKRIKEIQNDYNVILNSANKLKDGNFDQKINQDVHLFNSLKESFNGVYDGFELAVKEEAKSQNMKVELISNVSHDLKTPLTCIKNYVLLLQDENLDEQTRKEYLENLNKYADRLNLLMQDLLQISKINSGNIELELNDLNIIALLNQVLFENEESLLERNLVVKKNFKDEEIILNLDSNKTYRIFENLLVNISKYALSFSRVYIDVFNKEKEVQIVFKNISQDEMNFTPEEIEERFVRGDKSRHGTGSGLGLAIVKSFTEIQGGTFKIEIEGDLFKTIVSFKKQSETV</sequence>
<organism evidence="16 17">
    <name type="scientific">Floccifex porci</name>
    <dbReference type="NCBI Taxonomy" id="2606629"/>
    <lineage>
        <taxon>Bacteria</taxon>
        <taxon>Bacillati</taxon>
        <taxon>Bacillota</taxon>
        <taxon>Erysipelotrichia</taxon>
        <taxon>Erysipelotrichales</taxon>
        <taxon>Erysipelotrichaceae</taxon>
        <taxon>Floccifex</taxon>
    </lineage>
</organism>
<protein>
    <recommendedName>
        <fullName evidence="3">histidine kinase</fullName>
        <ecNumber evidence="3">2.7.13.3</ecNumber>
    </recommendedName>
</protein>
<dbReference type="Gene3D" id="1.10.287.130">
    <property type="match status" value="1"/>
</dbReference>
<dbReference type="SUPFAM" id="SSF47384">
    <property type="entry name" value="Homodimeric domain of signal transducing histidine kinase"/>
    <property type="match status" value="1"/>
</dbReference>
<evidence type="ECO:0000256" key="3">
    <source>
        <dbReference type="ARBA" id="ARBA00012438"/>
    </source>
</evidence>
<keyword evidence="4" id="KW-1003">Cell membrane</keyword>
<evidence type="ECO:0000256" key="1">
    <source>
        <dbReference type="ARBA" id="ARBA00000085"/>
    </source>
</evidence>
<comment type="caution">
    <text evidence="16">The sequence shown here is derived from an EMBL/GenBank/DDBJ whole genome shotgun (WGS) entry which is preliminary data.</text>
</comment>
<name>A0A7X2N3F1_9FIRM</name>
<dbReference type="Proteomes" id="UP000470082">
    <property type="component" value="Unassembled WGS sequence"/>
</dbReference>
<dbReference type="SMART" id="SM00388">
    <property type="entry name" value="HisKA"/>
    <property type="match status" value="1"/>
</dbReference>
<feature type="transmembrane region" description="Helical" evidence="14">
    <location>
        <begin position="315"/>
        <end position="341"/>
    </location>
</feature>
<dbReference type="PROSITE" id="PS50109">
    <property type="entry name" value="HIS_KIN"/>
    <property type="match status" value="1"/>
</dbReference>
<comment type="catalytic activity">
    <reaction evidence="1">
        <text>ATP + protein L-histidine = ADP + protein N-phospho-L-histidine.</text>
        <dbReference type="EC" id="2.7.13.3"/>
    </reaction>
</comment>
<dbReference type="Pfam" id="PF00512">
    <property type="entry name" value="HisKA"/>
    <property type="match status" value="1"/>
</dbReference>
<evidence type="ECO:0000256" key="8">
    <source>
        <dbReference type="ARBA" id="ARBA00022741"/>
    </source>
</evidence>
<gene>
    <name evidence="16" type="ORF">FYJ50_03970</name>
</gene>
<dbReference type="SUPFAM" id="SSF55874">
    <property type="entry name" value="ATPase domain of HSP90 chaperone/DNA topoisomerase II/histidine kinase"/>
    <property type="match status" value="1"/>
</dbReference>
<evidence type="ECO:0000256" key="6">
    <source>
        <dbReference type="ARBA" id="ARBA00022679"/>
    </source>
</evidence>
<dbReference type="InterPro" id="IPR050398">
    <property type="entry name" value="HssS/ArlS-like"/>
</dbReference>
<dbReference type="PANTHER" id="PTHR45528">
    <property type="entry name" value="SENSOR HISTIDINE KINASE CPXA"/>
    <property type="match status" value="1"/>
</dbReference>
<dbReference type="InterPro" id="IPR036097">
    <property type="entry name" value="HisK_dim/P_sf"/>
</dbReference>
<accession>A0A7X2N3F1</accession>
<dbReference type="GO" id="GO:0005886">
    <property type="term" value="C:plasma membrane"/>
    <property type="evidence" value="ECO:0007669"/>
    <property type="project" value="UniProtKB-SubCell"/>
</dbReference>
<dbReference type="InterPro" id="IPR003594">
    <property type="entry name" value="HATPase_dom"/>
</dbReference>
<dbReference type="InterPro" id="IPR003661">
    <property type="entry name" value="HisK_dim/P_dom"/>
</dbReference>
<keyword evidence="7 14" id="KW-0812">Transmembrane</keyword>
<keyword evidence="8" id="KW-0547">Nucleotide-binding</keyword>
<evidence type="ECO:0000256" key="10">
    <source>
        <dbReference type="ARBA" id="ARBA00022840"/>
    </source>
</evidence>
<feature type="transmembrane region" description="Helical" evidence="14">
    <location>
        <begin position="231"/>
        <end position="254"/>
    </location>
</feature>
<dbReference type="Pfam" id="PF02518">
    <property type="entry name" value="HATPase_c"/>
    <property type="match status" value="1"/>
</dbReference>
<keyword evidence="13 14" id="KW-0472">Membrane</keyword>
<dbReference type="AlphaFoldDB" id="A0A7X2N3F1"/>
<dbReference type="InterPro" id="IPR036890">
    <property type="entry name" value="HATPase_C_sf"/>
</dbReference>
<reference evidence="16 17" key="1">
    <citation type="submission" date="2019-08" db="EMBL/GenBank/DDBJ databases">
        <title>In-depth cultivation of the pig gut microbiome towards novel bacterial diversity and tailored functional studies.</title>
        <authorList>
            <person name="Wylensek D."/>
            <person name="Hitch T.C.A."/>
            <person name="Clavel T."/>
        </authorList>
    </citation>
    <scope>NUCLEOTIDE SEQUENCE [LARGE SCALE GENOMIC DNA]</scope>
    <source>
        <strain evidence="16 17">LKV-178-WT-2G</strain>
    </source>
</reference>
<dbReference type="CDD" id="cd00082">
    <property type="entry name" value="HisKA"/>
    <property type="match status" value="1"/>
</dbReference>
<keyword evidence="10" id="KW-0067">ATP-binding</keyword>
<keyword evidence="11 14" id="KW-1133">Transmembrane helix</keyword>